<organism evidence="2 3">
    <name type="scientific">Paspalum notatum var. saurae</name>
    <dbReference type="NCBI Taxonomy" id="547442"/>
    <lineage>
        <taxon>Eukaryota</taxon>
        <taxon>Viridiplantae</taxon>
        <taxon>Streptophyta</taxon>
        <taxon>Embryophyta</taxon>
        <taxon>Tracheophyta</taxon>
        <taxon>Spermatophyta</taxon>
        <taxon>Magnoliopsida</taxon>
        <taxon>Liliopsida</taxon>
        <taxon>Poales</taxon>
        <taxon>Poaceae</taxon>
        <taxon>PACMAD clade</taxon>
        <taxon>Panicoideae</taxon>
        <taxon>Andropogonodae</taxon>
        <taxon>Paspaleae</taxon>
        <taxon>Paspalinae</taxon>
        <taxon>Paspalum</taxon>
    </lineage>
</organism>
<gene>
    <name evidence="2" type="ORF">U9M48_004173</name>
</gene>
<evidence type="ECO:0000313" key="3">
    <source>
        <dbReference type="Proteomes" id="UP001341281"/>
    </source>
</evidence>
<evidence type="ECO:0000313" key="2">
    <source>
        <dbReference type="EMBL" id="WVZ53200.1"/>
    </source>
</evidence>
<dbReference type="AlphaFoldDB" id="A0AAQ3PLQ5"/>
<feature type="compositionally biased region" description="Basic residues" evidence="1">
    <location>
        <begin position="207"/>
        <end position="220"/>
    </location>
</feature>
<dbReference type="EMBL" id="CP144745">
    <property type="protein sequence ID" value="WVZ53200.1"/>
    <property type="molecule type" value="Genomic_DNA"/>
</dbReference>
<protein>
    <submittedName>
        <fullName evidence="2">Uncharacterized protein</fullName>
    </submittedName>
</protein>
<accession>A0AAQ3PLQ5</accession>
<reference evidence="2 3" key="1">
    <citation type="submission" date="2024-02" db="EMBL/GenBank/DDBJ databases">
        <title>High-quality chromosome-scale genome assembly of Pensacola bahiagrass (Paspalum notatum Flugge var. saurae).</title>
        <authorList>
            <person name="Vega J.M."/>
            <person name="Podio M."/>
            <person name="Orjuela J."/>
            <person name="Siena L.A."/>
            <person name="Pessino S.C."/>
            <person name="Combes M.C."/>
            <person name="Mariac C."/>
            <person name="Albertini E."/>
            <person name="Pupilli F."/>
            <person name="Ortiz J.P.A."/>
            <person name="Leblanc O."/>
        </authorList>
    </citation>
    <scope>NUCLEOTIDE SEQUENCE [LARGE SCALE GENOMIC DNA]</scope>
    <source>
        <strain evidence="2">R1</strain>
        <tissue evidence="2">Leaf</tissue>
    </source>
</reference>
<keyword evidence="3" id="KW-1185">Reference proteome</keyword>
<evidence type="ECO:0000256" key="1">
    <source>
        <dbReference type="SAM" id="MobiDB-lite"/>
    </source>
</evidence>
<sequence>MAAPSSILDLQSEEMTKSILCTNTFQNPKYYRVRAAPPFYARRPLALPTTPPPPLRAASAWRRHNPPRPAGAPLPASCAYGRPTSGQRRHCPRPPSPPTPFLRHPARTERGARPAGAPPPSSCTHVATAGRRGHSPPRPPARMAQLPPGAAATQRSLPAPPPTSSCTHGAVTGAARRSHGLKPGEPNQRWPRVTFGEEEDMLWQRPIRPKQKRTQPRTQA</sequence>
<dbReference type="Proteomes" id="UP001341281">
    <property type="component" value="Chromosome 01"/>
</dbReference>
<proteinExistence type="predicted"/>
<feature type="region of interest" description="Disordered" evidence="1">
    <location>
        <begin position="43"/>
        <end position="220"/>
    </location>
</feature>
<name>A0AAQ3PLQ5_PASNO</name>